<dbReference type="AlphaFoldDB" id="A0ABD6A1L0"/>
<evidence type="ECO:0000313" key="1">
    <source>
        <dbReference type="EMBL" id="MFC7256445.1"/>
    </source>
</evidence>
<name>A0ABD6A1L0_9EURY</name>
<keyword evidence="2" id="KW-1185">Reference proteome</keyword>
<dbReference type="InterPro" id="IPR056231">
    <property type="entry name" value="VNG_1110C-like"/>
</dbReference>
<dbReference type="Pfam" id="PF24397">
    <property type="entry name" value="VNG_1110C"/>
    <property type="match status" value="1"/>
</dbReference>
<sequence length="67" mass="7456">MPDPERLRDSTQIVLPREDLSGLREDLEADFAVTVFTMDDTTCRIIGSPVEIKAVAQFLARHGINLA</sequence>
<comment type="caution">
    <text evidence="1">The sequence shown here is derived from an EMBL/GenBank/DDBJ whole genome shotgun (WGS) entry which is preliminary data.</text>
</comment>
<gene>
    <name evidence="1" type="ORF">ACFQKE_14260</name>
</gene>
<dbReference type="GeneID" id="96954836"/>
<accession>A0ABD6A1L0</accession>
<dbReference type="RefSeq" id="WP_379705224.1">
    <property type="nucleotide sequence ID" value="NZ_JBHTAT010000001.1"/>
</dbReference>
<evidence type="ECO:0000313" key="2">
    <source>
        <dbReference type="Proteomes" id="UP001596434"/>
    </source>
</evidence>
<reference evidence="1 2" key="1">
    <citation type="journal article" date="2019" name="Int. J. Syst. Evol. Microbiol.">
        <title>The Global Catalogue of Microorganisms (GCM) 10K type strain sequencing project: providing services to taxonomists for standard genome sequencing and annotation.</title>
        <authorList>
            <consortium name="The Broad Institute Genomics Platform"/>
            <consortium name="The Broad Institute Genome Sequencing Center for Infectious Disease"/>
            <person name="Wu L."/>
            <person name="Ma J."/>
        </authorList>
    </citation>
    <scope>NUCLEOTIDE SEQUENCE [LARGE SCALE GENOMIC DNA]</scope>
    <source>
        <strain evidence="1 2">GX21</strain>
    </source>
</reference>
<dbReference type="Proteomes" id="UP001596434">
    <property type="component" value="Unassembled WGS sequence"/>
</dbReference>
<dbReference type="EMBL" id="JBHTAT010000001">
    <property type="protein sequence ID" value="MFC7256445.1"/>
    <property type="molecule type" value="Genomic_DNA"/>
</dbReference>
<proteinExistence type="predicted"/>
<protein>
    <submittedName>
        <fullName evidence="1">Uncharacterized protein</fullName>
    </submittedName>
</protein>
<organism evidence="1 2">
    <name type="scientific">Haloplanus litoreus</name>
    <dbReference type="NCBI Taxonomy" id="767515"/>
    <lineage>
        <taxon>Archaea</taxon>
        <taxon>Methanobacteriati</taxon>
        <taxon>Methanobacteriota</taxon>
        <taxon>Stenosarchaea group</taxon>
        <taxon>Halobacteria</taxon>
        <taxon>Halobacteriales</taxon>
        <taxon>Haloferacaceae</taxon>
        <taxon>Haloplanus</taxon>
    </lineage>
</organism>